<dbReference type="InterPro" id="IPR001680">
    <property type="entry name" value="WD40_rpt"/>
</dbReference>
<dbReference type="GO" id="GO:0005868">
    <property type="term" value="C:cytoplasmic dynein complex"/>
    <property type="evidence" value="ECO:0007669"/>
    <property type="project" value="InterPro"/>
</dbReference>
<feature type="region of interest" description="Disordered" evidence="1">
    <location>
        <begin position="1"/>
        <end position="72"/>
    </location>
</feature>
<evidence type="ECO:0000313" key="2">
    <source>
        <dbReference type="EMBL" id="RKO93936.1"/>
    </source>
</evidence>
<evidence type="ECO:0000313" key="3">
    <source>
        <dbReference type="Proteomes" id="UP000269721"/>
    </source>
</evidence>
<dbReference type="InterPro" id="IPR036322">
    <property type="entry name" value="WD40_repeat_dom_sf"/>
</dbReference>
<proteinExistence type="predicted"/>
<sequence length="800" mass="87866">IPLKIDTYPPLSRRKAANSLIPSEIPDDSELPPSPVSGRSDQIDIPDETPGTYYSEEHRKDDDYEEEGYEDYDEDFEDFVVDSEPLDDLAYNPPPADIGAVGAWQGGHPLRRLNDRSNDSPSPSKVQKALEAENERASSAQERRDKEMNVYAAKRERMGSELPQRQVVDLVHSHKQAQKAKKASHAGERSAKRAKDLQNLIELDICVYEIFDLAPMNEYELYIRSFGSSNAVQVATQSNEDTIDQEMQTDDWDVEDKWVQIPPEQFTDVGTGTPDLPWMSVDDEKEGIGKDRRSGKKAVKGGGGAGRAEGSDGRGLLAIGVDSLGLVKFLRKASQVMDSLLEENVDHSGLPRSFSSERPLPISEGNTTLGRPSFLQGRVVTDICYSSTDHNLLIMAWSLRSGVEADKKTPLDDKGIVCLWRLTDPTVPYRLLVCEGKPTTVCFSPTKPHLVFAGTNSGSIQAWDIQESTTTVLRTPCYSTDGIHTMKRAHEEPIRRILALHRYRGRDGDRVTGLEGESFQIASIDEAGVMQLWVILELLEESIASSELDFGMKIGGKLKLIRSSGLTISNPERTSLLPDVRVQECRFQPNSTDRFIAATTLPMLLHGSRFQDRCTPRVYRSRSPPPSGIPPPLDGATTLDFSPYENDIFLAGHFSGSISLFSTREERALTVWNAPKARGAQGAPAGVSCVRWSPHRPAVFYVLDDAGTLYVWDLLESEGMPTHIIETAGGPKGKIIGIAVGPLAGGGVGAGGKGRPTLALAYEGGGVDVHWLDISLGEQIGEEEMFEAFLMALGFLKQTS</sequence>
<dbReference type="GO" id="GO:0045503">
    <property type="term" value="F:dynein light chain binding"/>
    <property type="evidence" value="ECO:0007669"/>
    <property type="project" value="InterPro"/>
</dbReference>
<dbReference type="GO" id="GO:0045504">
    <property type="term" value="F:dynein heavy chain binding"/>
    <property type="evidence" value="ECO:0007669"/>
    <property type="project" value="InterPro"/>
</dbReference>
<dbReference type="EMBL" id="KZ994064">
    <property type="protein sequence ID" value="RKO93936.1"/>
    <property type="molecule type" value="Genomic_DNA"/>
</dbReference>
<gene>
    <name evidence="2" type="ORF">BDK51DRAFT_46927</name>
</gene>
<dbReference type="Gene3D" id="2.130.10.10">
    <property type="entry name" value="YVTN repeat-like/Quinoprotein amine dehydrogenase"/>
    <property type="match status" value="2"/>
</dbReference>
<feature type="non-terminal residue" evidence="2">
    <location>
        <position position="1"/>
    </location>
</feature>
<dbReference type="SMART" id="SM00320">
    <property type="entry name" value="WD40"/>
    <property type="match status" value="3"/>
</dbReference>
<feature type="compositionally biased region" description="Basic and acidic residues" evidence="1">
    <location>
        <begin position="128"/>
        <end position="146"/>
    </location>
</feature>
<dbReference type="GO" id="GO:0005929">
    <property type="term" value="C:cilium"/>
    <property type="evidence" value="ECO:0007669"/>
    <property type="project" value="GOC"/>
</dbReference>
<reference evidence="3" key="1">
    <citation type="journal article" date="2018" name="Nat. Microbiol.">
        <title>Leveraging single-cell genomics to expand the fungal tree of life.</title>
        <authorList>
            <person name="Ahrendt S.R."/>
            <person name="Quandt C.A."/>
            <person name="Ciobanu D."/>
            <person name="Clum A."/>
            <person name="Salamov A."/>
            <person name="Andreopoulos B."/>
            <person name="Cheng J.F."/>
            <person name="Woyke T."/>
            <person name="Pelin A."/>
            <person name="Henrissat B."/>
            <person name="Reynolds N.K."/>
            <person name="Benny G.L."/>
            <person name="Smith M.E."/>
            <person name="James T.Y."/>
            <person name="Grigoriev I.V."/>
        </authorList>
    </citation>
    <scope>NUCLEOTIDE SEQUENCE [LARGE SCALE GENOMIC DNA]</scope>
</reference>
<dbReference type="Proteomes" id="UP000269721">
    <property type="component" value="Unassembled WGS sequence"/>
</dbReference>
<feature type="compositionally biased region" description="Acidic residues" evidence="1">
    <location>
        <begin position="63"/>
        <end position="72"/>
    </location>
</feature>
<accession>A0A4P9WSF2</accession>
<dbReference type="SUPFAM" id="SSF50978">
    <property type="entry name" value="WD40 repeat-like"/>
    <property type="match status" value="1"/>
</dbReference>
<dbReference type="OrthoDB" id="2162425at2759"/>
<evidence type="ECO:0000256" key="1">
    <source>
        <dbReference type="SAM" id="MobiDB-lite"/>
    </source>
</evidence>
<feature type="region of interest" description="Disordered" evidence="1">
    <location>
        <begin position="85"/>
        <end position="146"/>
    </location>
</feature>
<dbReference type="PANTHER" id="PTHR16022:SF0">
    <property type="entry name" value="CYTOPLASMIC DYNEIN 2 INTERMEDIATE CHAIN 1"/>
    <property type="match status" value="1"/>
</dbReference>
<dbReference type="InterPro" id="IPR042505">
    <property type="entry name" value="DYNC2I1"/>
</dbReference>
<dbReference type="AlphaFoldDB" id="A0A4P9WSF2"/>
<protein>
    <submittedName>
        <fullName evidence="2">WD40-repeat-containing domain protein</fullName>
    </submittedName>
</protein>
<organism evidence="2 3">
    <name type="scientific">Blyttiomyces helicus</name>
    <dbReference type="NCBI Taxonomy" id="388810"/>
    <lineage>
        <taxon>Eukaryota</taxon>
        <taxon>Fungi</taxon>
        <taxon>Fungi incertae sedis</taxon>
        <taxon>Chytridiomycota</taxon>
        <taxon>Chytridiomycota incertae sedis</taxon>
        <taxon>Chytridiomycetes</taxon>
        <taxon>Chytridiomycetes incertae sedis</taxon>
        <taxon>Blyttiomyces</taxon>
    </lineage>
</organism>
<keyword evidence="3" id="KW-1185">Reference proteome</keyword>
<dbReference type="InterPro" id="IPR015943">
    <property type="entry name" value="WD40/YVTN_repeat-like_dom_sf"/>
</dbReference>
<dbReference type="PANTHER" id="PTHR16022">
    <property type="entry name" value="WD REPEAT DOMAIN 60"/>
    <property type="match status" value="1"/>
</dbReference>
<name>A0A4P9WSF2_9FUNG</name>
<dbReference type="GO" id="GO:0042073">
    <property type="term" value="P:intraciliary transport"/>
    <property type="evidence" value="ECO:0007669"/>
    <property type="project" value="InterPro"/>
</dbReference>
<feature type="region of interest" description="Disordered" evidence="1">
    <location>
        <begin position="286"/>
        <end position="312"/>
    </location>
</feature>